<protein>
    <submittedName>
        <fullName evidence="10">Energy-coupling factor transport system ATP-binding protein</fullName>
        <ecNumber evidence="10">3.6.3.-</ecNumber>
    </submittedName>
</protein>
<dbReference type="Gene3D" id="3.40.50.300">
    <property type="entry name" value="P-loop containing nucleotide triphosphate hydrolases"/>
    <property type="match status" value="1"/>
</dbReference>
<dbReference type="PANTHER" id="PTHR43553">
    <property type="entry name" value="HEAVY METAL TRANSPORTER"/>
    <property type="match status" value="1"/>
</dbReference>
<keyword evidence="8" id="KW-0472">Membrane</keyword>
<keyword evidence="11" id="KW-1185">Reference proteome</keyword>
<dbReference type="InterPro" id="IPR050095">
    <property type="entry name" value="ECF_ABC_transporter_ATP-bd"/>
</dbReference>
<keyword evidence="3" id="KW-0813">Transport</keyword>
<evidence type="ECO:0000259" key="9">
    <source>
        <dbReference type="PROSITE" id="PS50893"/>
    </source>
</evidence>
<sequence>MYHKFKRVQVDLLSIETTDVIAGGIELDTPVLLEIQNASFGYPTHRGWVVLLHNLYLTLYKGQWLVVLGPNGGGKSTLARGLLRLSPILEGSLTVSSTSSMILRYIPQRLGAGILGETVADELATARNCSYTGKQIADLLEELGLSVPLHSPVKKLSGGQKQLLSFASALLDNPDLLIVDEGAAMLNPAIRHRLLNFLEKKVRQTNLSILWMTQQLEDIFYADEIAIVQNGTLLTGWHARSFFYSEESPWQPSTCRKLGYIPPFSIQVGEELYRRGIPWSELPLQEIQSVESAGVHS</sequence>
<dbReference type="InterPro" id="IPR017871">
    <property type="entry name" value="ABC_transporter-like_CS"/>
</dbReference>
<proteinExistence type="inferred from homology"/>
<comment type="subcellular location">
    <subcellularLocation>
        <location evidence="1">Cell membrane</location>
        <topology evidence="1">Peripheral membrane protein</topology>
    </subcellularLocation>
</comment>
<dbReference type="InterPro" id="IPR003593">
    <property type="entry name" value="AAA+_ATPase"/>
</dbReference>
<gene>
    <name evidence="10" type="ORF">J2S04_001556</name>
</gene>
<dbReference type="Pfam" id="PF00005">
    <property type="entry name" value="ABC_tran"/>
    <property type="match status" value="1"/>
</dbReference>
<evidence type="ECO:0000256" key="6">
    <source>
        <dbReference type="ARBA" id="ARBA00022840"/>
    </source>
</evidence>
<name>A0ABT9LWG3_9BACL</name>
<accession>A0ABT9LWG3</accession>
<keyword evidence="7" id="KW-1278">Translocase</keyword>
<dbReference type="InterPro" id="IPR003439">
    <property type="entry name" value="ABC_transporter-like_ATP-bd"/>
</dbReference>
<dbReference type="PROSITE" id="PS50893">
    <property type="entry name" value="ABC_TRANSPORTER_2"/>
    <property type="match status" value="1"/>
</dbReference>
<dbReference type="RefSeq" id="WP_306954251.1">
    <property type="nucleotide sequence ID" value="NZ_JAURUO010000007.1"/>
</dbReference>
<evidence type="ECO:0000256" key="4">
    <source>
        <dbReference type="ARBA" id="ARBA00022475"/>
    </source>
</evidence>
<evidence type="ECO:0000256" key="8">
    <source>
        <dbReference type="ARBA" id="ARBA00023136"/>
    </source>
</evidence>
<dbReference type="EMBL" id="JAURUO010000007">
    <property type="protein sequence ID" value="MDP9728606.1"/>
    <property type="molecule type" value="Genomic_DNA"/>
</dbReference>
<reference evidence="10 11" key="1">
    <citation type="submission" date="2023-07" db="EMBL/GenBank/DDBJ databases">
        <title>Genomic Encyclopedia of Type Strains, Phase IV (KMG-IV): sequencing the most valuable type-strain genomes for metagenomic binning, comparative biology and taxonomic classification.</title>
        <authorList>
            <person name="Goeker M."/>
        </authorList>
    </citation>
    <scope>NUCLEOTIDE SEQUENCE [LARGE SCALE GENOMIC DNA]</scope>
    <source>
        <strain evidence="10 11">DSM 25924</strain>
    </source>
</reference>
<dbReference type="EC" id="3.6.3.-" evidence="10"/>
<organism evidence="10 11">
    <name type="scientific">Alicyclobacillus tolerans</name>
    <dbReference type="NCBI Taxonomy" id="90970"/>
    <lineage>
        <taxon>Bacteria</taxon>
        <taxon>Bacillati</taxon>
        <taxon>Bacillota</taxon>
        <taxon>Bacilli</taxon>
        <taxon>Bacillales</taxon>
        <taxon>Alicyclobacillaceae</taxon>
        <taxon>Alicyclobacillus</taxon>
    </lineage>
</organism>
<dbReference type="InterPro" id="IPR015856">
    <property type="entry name" value="ABC_transpr_CbiO/EcfA_su"/>
</dbReference>
<evidence type="ECO:0000256" key="5">
    <source>
        <dbReference type="ARBA" id="ARBA00022741"/>
    </source>
</evidence>
<evidence type="ECO:0000256" key="3">
    <source>
        <dbReference type="ARBA" id="ARBA00022448"/>
    </source>
</evidence>
<comment type="caution">
    <text evidence="10">The sequence shown here is derived from an EMBL/GenBank/DDBJ whole genome shotgun (WGS) entry which is preliminary data.</text>
</comment>
<evidence type="ECO:0000256" key="7">
    <source>
        <dbReference type="ARBA" id="ARBA00022967"/>
    </source>
</evidence>
<feature type="domain" description="ABC transporter" evidence="9">
    <location>
        <begin position="33"/>
        <end position="255"/>
    </location>
</feature>
<keyword evidence="6 10" id="KW-0067">ATP-binding</keyword>
<evidence type="ECO:0000256" key="1">
    <source>
        <dbReference type="ARBA" id="ARBA00004202"/>
    </source>
</evidence>
<dbReference type="InterPro" id="IPR027417">
    <property type="entry name" value="P-loop_NTPase"/>
</dbReference>
<dbReference type="PROSITE" id="PS00211">
    <property type="entry name" value="ABC_TRANSPORTER_1"/>
    <property type="match status" value="1"/>
</dbReference>
<dbReference type="CDD" id="cd03225">
    <property type="entry name" value="ABC_cobalt_CbiO_domain1"/>
    <property type="match status" value="1"/>
</dbReference>
<evidence type="ECO:0000313" key="11">
    <source>
        <dbReference type="Proteomes" id="UP001229209"/>
    </source>
</evidence>
<dbReference type="Proteomes" id="UP001229209">
    <property type="component" value="Unassembled WGS sequence"/>
</dbReference>
<dbReference type="SUPFAM" id="SSF52540">
    <property type="entry name" value="P-loop containing nucleoside triphosphate hydrolases"/>
    <property type="match status" value="1"/>
</dbReference>
<evidence type="ECO:0000313" key="10">
    <source>
        <dbReference type="EMBL" id="MDP9728606.1"/>
    </source>
</evidence>
<dbReference type="GO" id="GO:0005524">
    <property type="term" value="F:ATP binding"/>
    <property type="evidence" value="ECO:0007669"/>
    <property type="project" value="UniProtKB-KW"/>
</dbReference>
<dbReference type="GO" id="GO:0016787">
    <property type="term" value="F:hydrolase activity"/>
    <property type="evidence" value="ECO:0007669"/>
    <property type="project" value="UniProtKB-KW"/>
</dbReference>
<comment type="similarity">
    <text evidence="2">Belongs to the ABC transporter superfamily.</text>
</comment>
<evidence type="ECO:0000256" key="2">
    <source>
        <dbReference type="ARBA" id="ARBA00005417"/>
    </source>
</evidence>
<keyword evidence="4" id="KW-1003">Cell membrane</keyword>
<keyword evidence="10" id="KW-0378">Hydrolase</keyword>
<keyword evidence="5" id="KW-0547">Nucleotide-binding</keyword>
<dbReference type="SMART" id="SM00382">
    <property type="entry name" value="AAA"/>
    <property type="match status" value="1"/>
</dbReference>